<dbReference type="AlphaFoldDB" id="A0A0A9A788"/>
<dbReference type="EMBL" id="GBRH01250944">
    <property type="protein sequence ID" value="JAD46951.1"/>
    <property type="molecule type" value="Transcribed_RNA"/>
</dbReference>
<proteinExistence type="predicted"/>
<reference evidence="1" key="1">
    <citation type="submission" date="2014-09" db="EMBL/GenBank/DDBJ databases">
        <authorList>
            <person name="Magalhaes I.L.F."/>
            <person name="Oliveira U."/>
            <person name="Santos F.R."/>
            <person name="Vidigal T.H.D.A."/>
            <person name="Brescovit A.D."/>
            <person name="Santos A.J."/>
        </authorList>
    </citation>
    <scope>NUCLEOTIDE SEQUENCE</scope>
    <source>
        <tissue evidence="1">Shoot tissue taken approximately 20 cm above the soil surface</tissue>
    </source>
</reference>
<evidence type="ECO:0000313" key="1">
    <source>
        <dbReference type="EMBL" id="JAD46951.1"/>
    </source>
</evidence>
<protein>
    <submittedName>
        <fullName evidence="1">Uncharacterized protein</fullName>
    </submittedName>
</protein>
<reference evidence="1" key="2">
    <citation type="journal article" date="2015" name="Data Brief">
        <title>Shoot transcriptome of the giant reed, Arundo donax.</title>
        <authorList>
            <person name="Barrero R.A."/>
            <person name="Guerrero F.D."/>
            <person name="Moolhuijzen P."/>
            <person name="Goolsby J.A."/>
            <person name="Tidwell J."/>
            <person name="Bellgard S.E."/>
            <person name="Bellgard M.I."/>
        </authorList>
    </citation>
    <scope>NUCLEOTIDE SEQUENCE</scope>
    <source>
        <tissue evidence="1">Shoot tissue taken approximately 20 cm above the soil surface</tissue>
    </source>
</reference>
<organism evidence="1">
    <name type="scientific">Arundo donax</name>
    <name type="common">Giant reed</name>
    <name type="synonym">Donax arundinaceus</name>
    <dbReference type="NCBI Taxonomy" id="35708"/>
    <lineage>
        <taxon>Eukaryota</taxon>
        <taxon>Viridiplantae</taxon>
        <taxon>Streptophyta</taxon>
        <taxon>Embryophyta</taxon>
        <taxon>Tracheophyta</taxon>
        <taxon>Spermatophyta</taxon>
        <taxon>Magnoliopsida</taxon>
        <taxon>Liliopsida</taxon>
        <taxon>Poales</taxon>
        <taxon>Poaceae</taxon>
        <taxon>PACMAD clade</taxon>
        <taxon>Arundinoideae</taxon>
        <taxon>Arundineae</taxon>
        <taxon>Arundo</taxon>
    </lineage>
</organism>
<name>A0A0A9A788_ARUDO</name>
<sequence length="33" mass="4036">MFHSPFSLHRLVYDHFCVKCYYDLNFIGRLVIT</sequence>
<accession>A0A0A9A788</accession>